<evidence type="ECO:0000313" key="1">
    <source>
        <dbReference type="EMBL" id="MEQ7848210.1"/>
    </source>
</evidence>
<dbReference type="Proteomes" id="UP001482520">
    <property type="component" value="Unassembled WGS sequence"/>
</dbReference>
<evidence type="ECO:0000313" key="2">
    <source>
        <dbReference type="Proteomes" id="UP001482520"/>
    </source>
</evidence>
<gene>
    <name evidence="1" type="ORF">V6R90_13070</name>
</gene>
<sequence>MTARRPLVLAVVVLLLPLVGCDGGGGGGGGGADAEGPATVYDPARDTSVYDDAPSTETFDDAFREDYETQVSLPDGRKVRLWYSASGDRLLEQHYSPREGAWTTPVVLHRSEEPDPCQGIEVTEEDGVVAVIADFGLYCYDGDPPSDSLALAATGDLTTWDVDSTLGFDGWQAMTIEPAADGPLVTWDGPEGTSLTWTAASGFAGGA</sequence>
<comment type="caution">
    <text evidence="1">The sequence shown here is derived from an EMBL/GenBank/DDBJ whole genome shotgun (WGS) entry which is preliminary data.</text>
</comment>
<protein>
    <submittedName>
        <fullName evidence="1">Uncharacterized protein</fullName>
    </submittedName>
</protein>
<organism evidence="1 2">
    <name type="scientific">Nocardioides kribbensis</name>
    <dbReference type="NCBI Taxonomy" id="305517"/>
    <lineage>
        <taxon>Bacteria</taxon>
        <taxon>Bacillati</taxon>
        <taxon>Actinomycetota</taxon>
        <taxon>Actinomycetes</taxon>
        <taxon>Propionibacteriales</taxon>
        <taxon>Nocardioidaceae</taxon>
        <taxon>Nocardioides</taxon>
    </lineage>
</organism>
<proteinExistence type="predicted"/>
<accession>A0ABV1P0F1</accession>
<name>A0ABV1P0F1_9ACTN</name>
<dbReference type="RefSeq" id="WP_349804932.1">
    <property type="nucleotide sequence ID" value="NZ_JBEGDP010000014.1"/>
</dbReference>
<keyword evidence="2" id="KW-1185">Reference proteome</keyword>
<reference evidence="1 2" key="1">
    <citation type="submission" date="2024-02" db="EMBL/GenBank/DDBJ databases">
        <title>Full genome sequence of Nocardioides kribbensis.</title>
        <authorList>
            <person name="Poletto B.L."/>
            <person name="Silva G."/>
            <person name="Galante D."/>
            <person name="Campos K.R."/>
            <person name="Santos M.B.N."/>
            <person name="Sacchi C.T."/>
        </authorList>
    </citation>
    <scope>NUCLEOTIDE SEQUENCE [LARGE SCALE GENOMIC DNA]</scope>
    <source>
        <strain evidence="1 2">O4R</strain>
    </source>
</reference>
<dbReference type="EMBL" id="JBEGDP010000014">
    <property type="protein sequence ID" value="MEQ7848210.1"/>
    <property type="molecule type" value="Genomic_DNA"/>
</dbReference>